<sequence length="201" mass="22491">MQQQPLEKKMKPFPMEPYNHNPSEVKFPEFCWDSSYSMASNRTIMANMDHRGKWSPGVFHPQHDPVLMMPFEERYPKNGMFNEVYGKNLTARSKAEFNPSVPSQETSLYFLFEGTLWSPSLPAGSDYSTPARQSPHSSNPSSLPSSPPTYNHNSVPFSKFGPIGTPDNRDRGTADQWKTDKPAMGGLGVDYLSATSSSESS</sequence>
<organism evidence="2 3">
    <name type="scientific">Heterocephalus glaber</name>
    <name type="common">Naked mole rat</name>
    <dbReference type="NCBI Taxonomy" id="10181"/>
    <lineage>
        <taxon>Eukaryota</taxon>
        <taxon>Metazoa</taxon>
        <taxon>Chordata</taxon>
        <taxon>Craniata</taxon>
        <taxon>Vertebrata</taxon>
        <taxon>Euteleostomi</taxon>
        <taxon>Mammalia</taxon>
        <taxon>Eutheria</taxon>
        <taxon>Euarchontoglires</taxon>
        <taxon>Glires</taxon>
        <taxon>Rodentia</taxon>
        <taxon>Hystricomorpha</taxon>
        <taxon>Bathyergidae</taxon>
        <taxon>Heterocephalus</taxon>
    </lineage>
</organism>
<gene>
    <name evidence="2" type="ORF">GW7_04239</name>
</gene>
<evidence type="ECO:0000256" key="1">
    <source>
        <dbReference type="SAM" id="MobiDB-lite"/>
    </source>
</evidence>
<dbReference type="InParanoid" id="G5APD0"/>
<evidence type="ECO:0000313" key="2">
    <source>
        <dbReference type="EMBL" id="EHA98890.1"/>
    </source>
</evidence>
<reference evidence="2 3" key="1">
    <citation type="journal article" date="2011" name="Nature">
        <title>Genome sequencing reveals insights into physiology and longevity of the naked mole rat.</title>
        <authorList>
            <person name="Kim E.B."/>
            <person name="Fang X."/>
            <person name="Fushan A.A."/>
            <person name="Huang Z."/>
            <person name="Lobanov A.V."/>
            <person name="Han L."/>
            <person name="Marino S.M."/>
            <person name="Sun X."/>
            <person name="Turanov A.A."/>
            <person name="Yang P."/>
            <person name="Yim S.H."/>
            <person name="Zhao X."/>
            <person name="Kasaikina M.V."/>
            <person name="Stoletzki N."/>
            <person name="Peng C."/>
            <person name="Polak P."/>
            <person name="Xiong Z."/>
            <person name="Kiezun A."/>
            <person name="Zhu Y."/>
            <person name="Chen Y."/>
            <person name="Kryukov G.V."/>
            <person name="Zhang Q."/>
            <person name="Peshkin L."/>
            <person name="Yang L."/>
            <person name="Bronson R.T."/>
            <person name="Buffenstein R."/>
            <person name="Wang B."/>
            <person name="Han C."/>
            <person name="Li Q."/>
            <person name="Chen L."/>
            <person name="Zhao W."/>
            <person name="Sunyaev S.R."/>
            <person name="Park T.J."/>
            <person name="Zhang G."/>
            <person name="Wang J."/>
            <person name="Gladyshev V.N."/>
        </authorList>
    </citation>
    <scope>NUCLEOTIDE SEQUENCE [LARGE SCALE GENOMIC DNA]</scope>
</reference>
<feature type="compositionally biased region" description="Basic and acidic residues" evidence="1">
    <location>
        <begin position="167"/>
        <end position="181"/>
    </location>
</feature>
<dbReference type="Proteomes" id="UP000006813">
    <property type="component" value="Unassembled WGS sequence"/>
</dbReference>
<feature type="compositionally biased region" description="Low complexity" evidence="1">
    <location>
        <begin position="134"/>
        <end position="144"/>
    </location>
</feature>
<evidence type="ECO:0000313" key="3">
    <source>
        <dbReference type="Proteomes" id="UP000006813"/>
    </source>
</evidence>
<accession>G5APD0</accession>
<proteinExistence type="predicted"/>
<dbReference type="STRING" id="10181.G5APD0"/>
<feature type="region of interest" description="Disordered" evidence="1">
    <location>
        <begin position="123"/>
        <end position="201"/>
    </location>
</feature>
<dbReference type="AlphaFoldDB" id="G5APD0"/>
<name>G5APD0_HETGA</name>
<protein>
    <submittedName>
        <fullName evidence="2">Protein SMG7</fullName>
    </submittedName>
</protein>
<dbReference type="EMBL" id="JH166331">
    <property type="protein sequence ID" value="EHA98890.1"/>
    <property type="molecule type" value="Genomic_DNA"/>
</dbReference>